<proteinExistence type="predicted"/>
<sequence length="108" mass="11973">MSVLMEMCRKEVAEKVARALKYLSGANMVMMKVDDRKVVAMAFWRGPLEPTAALGLLEDFKEALGALAYEMGLLEPGEVLKEVSVEMECNESEGCRGFIVKQVLTPFP</sequence>
<dbReference type="Proteomes" id="UP001063698">
    <property type="component" value="Chromosome"/>
</dbReference>
<evidence type="ECO:0000313" key="1">
    <source>
        <dbReference type="EMBL" id="UXD22590.1"/>
    </source>
</evidence>
<reference evidence="1" key="1">
    <citation type="submission" date="2013-11" db="EMBL/GenBank/DDBJ databases">
        <title>Comparative genomics of Ignicoccus.</title>
        <authorList>
            <person name="Podar M."/>
        </authorList>
    </citation>
    <scope>NUCLEOTIDE SEQUENCE</scope>
    <source>
        <strain evidence="1">DSM 13166</strain>
    </source>
</reference>
<evidence type="ECO:0000313" key="2">
    <source>
        <dbReference type="Proteomes" id="UP001063698"/>
    </source>
</evidence>
<keyword evidence="2" id="KW-1185">Reference proteome</keyword>
<organism evidence="1 2">
    <name type="scientific">Ignicoccus pacificus DSM 13166</name>
    <dbReference type="NCBI Taxonomy" id="940294"/>
    <lineage>
        <taxon>Archaea</taxon>
        <taxon>Thermoproteota</taxon>
        <taxon>Thermoprotei</taxon>
        <taxon>Desulfurococcales</taxon>
        <taxon>Desulfurococcaceae</taxon>
        <taxon>Ignicoccus</taxon>
    </lineage>
</organism>
<name>A0A977PLQ7_9CREN</name>
<dbReference type="AlphaFoldDB" id="A0A977PLQ7"/>
<accession>A0A977PLQ7</accession>
<dbReference type="KEGG" id="ipc:IPA_06510"/>
<protein>
    <submittedName>
        <fullName evidence="1">Uncharacterized protein</fullName>
    </submittedName>
</protein>
<gene>
    <name evidence="1" type="ORF">IPA_06510</name>
</gene>
<dbReference type="EMBL" id="CP006868">
    <property type="protein sequence ID" value="UXD22590.1"/>
    <property type="molecule type" value="Genomic_DNA"/>
</dbReference>